<reference evidence="1" key="1">
    <citation type="submission" date="2022-08" db="EMBL/GenBank/DDBJ databases">
        <title>Genome Sequence of Fusarium decemcellulare.</title>
        <authorList>
            <person name="Buettner E."/>
        </authorList>
    </citation>
    <scope>NUCLEOTIDE SEQUENCE</scope>
    <source>
        <strain evidence="1">Babe19</strain>
    </source>
</reference>
<keyword evidence="2" id="KW-1185">Reference proteome</keyword>
<comment type="caution">
    <text evidence="1">The sequence shown here is derived from an EMBL/GenBank/DDBJ whole genome shotgun (WGS) entry which is preliminary data.</text>
</comment>
<sequence length="111" mass="12618">MLTVRSFLLGLLAINGSLAAECYNNKRDPDVDYQTLAYRVCHYGPDQTQLVNGVFAEAHYEGNIKLNCEAGEAFANIFYQCIHDGGTNGGEWTWEYEGKKQKYWMQSFYVG</sequence>
<organism evidence="1 2">
    <name type="scientific">Fusarium decemcellulare</name>
    <dbReference type="NCBI Taxonomy" id="57161"/>
    <lineage>
        <taxon>Eukaryota</taxon>
        <taxon>Fungi</taxon>
        <taxon>Dikarya</taxon>
        <taxon>Ascomycota</taxon>
        <taxon>Pezizomycotina</taxon>
        <taxon>Sordariomycetes</taxon>
        <taxon>Hypocreomycetidae</taxon>
        <taxon>Hypocreales</taxon>
        <taxon>Nectriaceae</taxon>
        <taxon>Fusarium</taxon>
        <taxon>Fusarium decemcellulare species complex</taxon>
    </lineage>
</organism>
<protein>
    <submittedName>
        <fullName evidence="1">Uncharacterized protein</fullName>
    </submittedName>
</protein>
<dbReference type="Proteomes" id="UP001148629">
    <property type="component" value="Unassembled WGS sequence"/>
</dbReference>
<gene>
    <name evidence="1" type="ORF">NM208_g6150</name>
</gene>
<proteinExistence type="predicted"/>
<dbReference type="EMBL" id="JANRMS010000556">
    <property type="protein sequence ID" value="KAJ3537849.1"/>
    <property type="molecule type" value="Genomic_DNA"/>
</dbReference>
<evidence type="ECO:0000313" key="2">
    <source>
        <dbReference type="Proteomes" id="UP001148629"/>
    </source>
</evidence>
<name>A0ACC1SEK5_9HYPO</name>
<evidence type="ECO:0000313" key="1">
    <source>
        <dbReference type="EMBL" id="KAJ3537849.1"/>
    </source>
</evidence>
<accession>A0ACC1SEK5</accession>